<protein>
    <recommendedName>
        <fullName evidence="2">Smf/DprA SLOG domain-containing protein</fullName>
    </recommendedName>
</protein>
<comment type="similarity">
    <text evidence="1">Belongs to the DprA/Smf family.</text>
</comment>
<comment type="caution">
    <text evidence="3">The sequence shown here is derived from an EMBL/GenBank/DDBJ whole genome shotgun (WGS) entry which is preliminary data.</text>
</comment>
<dbReference type="AlphaFoldDB" id="A0A1S1PRU3"/>
<dbReference type="Proteomes" id="UP000179769">
    <property type="component" value="Unassembled WGS sequence"/>
</dbReference>
<dbReference type="EMBL" id="MAXA01000237">
    <property type="protein sequence ID" value="OHV23969.1"/>
    <property type="molecule type" value="Genomic_DNA"/>
</dbReference>
<reference evidence="4" key="1">
    <citation type="submission" date="2016-07" db="EMBL/GenBank/DDBJ databases">
        <title>Frankia sp. NRRL B-16219 Genome sequencing.</title>
        <authorList>
            <person name="Ghodhbane-Gtari F."/>
            <person name="Swanson E."/>
            <person name="Gueddou A."/>
            <person name="Louati M."/>
            <person name="Nouioui I."/>
            <person name="Hezbri K."/>
            <person name="Abebe-Akele F."/>
            <person name="Simpson S."/>
            <person name="Morris K."/>
            <person name="Thomas K."/>
            <person name="Gtari M."/>
            <person name="Tisa L.S."/>
        </authorList>
    </citation>
    <scope>NUCLEOTIDE SEQUENCE [LARGE SCALE GENOMIC DNA]</scope>
    <source>
        <strain evidence="4">NRRL B-16219</strain>
    </source>
</reference>
<evidence type="ECO:0000313" key="4">
    <source>
        <dbReference type="Proteomes" id="UP000179769"/>
    </source>
</evidence>
<name>A0A1S1PRU3_9ACTN</name>
<dbReference type="Gene3D" id="3.40.50.450">
    <property type="match status" value="1"/>
</dbReference>
<keyword evidence="4" id="KW-1185">Reference proteome</keyword>
<feature type="domain" description="Smf/DprA SLOG" evidence="2">
    <location>
        <begin position="60"/>
        <end position="279"/>
    </location>
</feature>
<accession>A0A1S1PRU3</accession>
<dbReference type="OrthoDB" id="3218497at2"/>
<gene>
    <name evidence="3" type="ORF">BBK14_23600</name>
</gene>
<dbReference type="PANTHER" id="PTHR43022:SF1">
    <property type="entry name" value="PROTEIN SMF"/>
    <property type="match status" value="1"/>
</dbReference>
<organism evidence="3 4">
    <name type="scientific">Parafrankia soli</name>
    <dbReference type="NCBI Taxonomy" id="2599596"/>
    <lineage>
        <taxon>Bacteria</taxon>
        <taxon>Bacillati</taxon>
        <taxon>Actinomycetota</taxon>
        <taxon>Actinomycetes</taxon>
        <taxon>Frankiales</taxon>
        <taxon>Frankiaceae</taxon>
        <taxon>Parafrankia</taxon>
    </lineage>
</organism>
<dbReference type="InterPro" id="IPR057666">
    <property type="entry name" value="DrpA_SLOG"/>
</dbReference>
<dbReference type="GO" id="GO:0009294">
    <property type="term" value="P:DNA-mediated transformation"/>
    <property type="evidence" value="ECO:0007669"/>
    <property type="project" value="InterPro"/>
</dbReference>
<evidence type="ECO:0000259" key="2">
    <source>
        <dbReference type="Pfam" id="PF02481"/>
    </source>
</evidence>
<dbReference type="Pfam" id="PF02481">
    <property type="entry name" value="DNA_processg_A"/>
    <property type="match status" value="1"/>
</dbReference>
<proteinExistence type="inferred from homology"/>
<evidence type="ECO:0000256" key="1">
    <source>
        <dbReference type="ARBA" id="ARBA00006525"/>
    </source>
</evidence>
<sequence length="282" mass="28679">MPISLERRARAALTLLPPDRTLGTAVHTSGPEAVWRSLSTGSDIDPDDLLAAHTAAGWRLLCPGDDEWPATLPPARGMPIALWARGDGHLARLAARSVTVIGTRSPSVHGVHHTRSLTRGLVTATPRVAVTAAVSAGIGLQALTSAAPHGPTLALLTSSANTCLARYGSLLGVVASRGVVLSLTPPLAPAGSGTGEPGRRLATRMTLLGALSPALLVTEAETAGQAMTLARAAHGRGRAVMAVPAGPGLAVRRHGGCHQLLRGGLAVPAVTVDDITTRLPTG</sequence>
<dbReference type="PANTHER" id="PTHR43022">
    <property type="entry name" value="PROTEIN SMF"/>
    <property type="match status" value="1"/>
</dbReference>
<dbReference type="InterPro" id="IPR003488">
    <property type="entry name" value="DprA"/>
</dbReference>
<evidence type="ECO:0000313" key="3">
    <source>
        <dbReference type="EMBL" id="OHV23969.1"/>
    </source>
</evidence>
<dbReference type="RefSeq" id="WP_071065720.1">
    <property type="nucleotide sequence ID" value="NZ_MAXA01000237.1"/>
</dbReference>